<accession>A0A1M4YA88</accession>
<reference evidence="1 2" key="1">
    <citation type="submission" date="2016-11" db="EMBL/GenBank/DDBJ databases">
        <authorList>
            <person name="Jaros S."/>
            <person name="Januszkiewicz K."/>
            <person name="Wedrychowicz H."/>
        </authorList>
    </citation>
    <scope>NUCLEOTIDE SEQUENCE [LARGE SCALE GENOMIC DNA]</scope>
    <source>
        <strain evidence="1 2">DSM 10502</strain>
    </source>
</reference>
<dbReference type="AlphaFoldDB" id="A0A1M4YA88"/>
<name>A0A1M4YA88_9FIRM</name>
<proteinExistence type="predicted"/>
<evidence type="ECO:0000313" key="1">
    <source>
        <dbReference type="EMBL" id="SHF02432.1"/>
    </source>
</evidence>
<protein>
    <submittedName>
        <fullName evidence="1">Uncharacterized protein</fullName>
    </submittedName>
</protein>
<keyword evidence="2" id="KW-1185">Reference proteome</keyword>
<evidence type="ECO:0000313" key="2">
    <source>
        <dbReference type="Proteomes" id="UP000184404"/>
    </source>
</evidence>
<gene>
    <name evidence="1" type="ORF">SAMN02745190_01677</name>
</gene>
<dbReference type="RefSeq" id="WP_072935774.1">
    <property type="nucleotide sequence ID" value="NZ_FQUG01000006.1"/>
</dbReference>
<dbReference type="EMBL" id="FQUG01000006">
    <property type="protein sequence ID" value="SHF02432.1"/>
    <property type="molecule type" value="Genomic_DNA"/>
</dbReference>
<sequence>MSKKISPIISTNLRRFFDNKYGNFSYDSFKPCNDTQAANFLGYARDKYSKLQSKNDILLSTVLNFSIRLNINFPVLFSNEAEEIFSFIFGSDYKKDDYENYNRQLKMRSYKADFRLDFFIRNFIGNINKTLEKQNLKINKIYNPKAFPKEWTDVGNDDFISRSNTNKILRYGLCHDCNVSTLGCIALCCGYSWSDLAMLFVNNNYLRFSYDEGKMVVKDEYIDTYLLQPAE</sequence>
<organism evidence="1 2">
    <name type="scientific">Schwartzia succinivorans DSM 10502</name>
    <dbReference type="NCBI Taxonomy" id="1123243"/>
    <lineage>
        <taxon>Bacteria</taxon>
        <taxon>Bacillati</taxon>
        <taxon>Bacillota</taxon>
        <taxon>Negativicutes</taxon>
        <taxon>Selenomonadales</taxon>
        <taxon>Selenomonadaceae</taxon>
        <taxon>Schwartzia</taxon>
    </lineage>
</organism>
<dbReference type="Proteomes" id="UP000184404">
    <property type="component" value="Unassembled WGS sequence"/>
</dbReference>